<evidence type="ECO:0000313" key="1">
    <source>
        <dbReference type="EMBL" id="TWT48206.1"/>
    </source>
</evidence>
<evidence type="ECO:0000313" key="2">
    <source>
        <dbReference type="Proteomes" id="UP000317243"/>
    </source>
</evidence>
<reference evidence="1 2" key="1">
    <citation type="submission" date="2019-02" db="EMBL/GenBank/DDBJ databases">
        <title>Deep-cultivation of Planctomycetes and their phenomic and genomic characterization uncovers novel biology.</title>
        <authorList>
            <person name="Wiegand S."/>
            <person name="Jogler M."/>
            <person name="Boedeker C."/>
            <person name="Pinto D."/>
            <person name="Vollmers J."/>
            <person name="Rivas-Marin E."/>
            <person name="Kohn T."/>
            <person name="Peeters S.H."/>
            <person name="Heuer A."/>
            <person name="Rast P."/>
            <person name="Oberbeckmann S."/>
            <person name="Bunk B."/>
            <person name="Jeske O."/>
            <person name="Meyerdierks A."/>
            <person name="Storesund J.E."/>
            <person name="Kallscheuer N."/>
            <person name="Luecker S."/>
            <person name="Lage O.M."/>
            <person name="Pohl T."/>
            <person name="Merkel B.J."/>
            <person name="Hornburger P."/>
            <person name="Mueller R.-W."/>
            <person name="Bruemmer F."/>
            <person name="Labrenz M."/>
            <person name="Spormann A.M."/>
            <person name="Op Den Camp H."/>
            <person name="Overmann J."/>
            <person name="Amann R."/>
            <person name="Jetten M.S.M."/>
            <person name="Mascher T."/>
            <person name="Medema M.H."/>
            <person name="Devos D.P."/>
            <person name="Kaster A.-K."/>
            <person name="Ovreas L."/>
            <person name="Rohde M."/>
            <person name="Galperin M.Y."/>
            <person name="Jogler C."/>
        </authorList>
    </citation>
    <scope>NUCLEOTIDE SEQUENCE [LARGE SCALE GENOMIC DNA]</scope>
    <source>
        <strain evidence="1 2">KOR42</strain>
    </source>
</reference>
<proteinExistence type="predicted"/>
<dbReference type="AlphaFoldDB" id="A0A5C5WBC2"/>
<gene>
    <name evidence="1" type="ORF">KOR42_39960</name>
</gene>
<keyword evidence="2" id="KW-1185">Reference proteome</keyword>
<protein>
    <submittedName>
        <fullName evidence="1">Uncharacterized protein</fullName>
    </submittedName>
</protein>
<accession>A0A5C5WBC2</accession>
<dbReference type="EMBL" id="SIHI01000020">
    <property type="protein sequence ID" value="TWT48206.1"/>
    <property type="molecule type" value="Genomic_DNA"/>
</dbReference>
<dbReference type="RefSeq" id="WP_146511406.1">
    <property type="nucleotide sequence ID" value="NZ_SIHI01000020.1"/>
</dbReference>
<organism evidence="1 2">
    <name type="scientific">Thalassoglobus neptunius</name>
    <dbReference type="NCBI Taxonomy" id="1938619"/>
    <lineage>
        <taxon>Bacteria</taxon>
        <taxon>Pseudomonadati</taxon>
        <taxon>Planctomycetota</taxon>
        <taxon>Planctomycetia</taxon>
        <taxon>Planctomycetales</taxon>
        <taxon>Planctomycetaceae</taxon>
        <taxon>Thalassoglobus</taxon>
    </lineage>
</organism>
<dbReference type="Proteomes" id="UP000317243">
    <property type="component" value="Unassembled WGS sequence"/>
</dbReference>
<name>A0A5C5WBC2_9PLAN</name>
<sequence length="274" mass="30573">MLSEFFESLKSHARGCVQPVPLMESSTEKTLWIDGEMVEVSKPKPGQVVSVENLESLITMLETKDSASMLSVELEQVVAYHEPQKRFGLDRTIWALPLAPQLQELESVDGSWLTHEQAVDVFRHKLSGYVPSGVLASIRDLKFGRTDTTHSQFHDDATRMSRDTLAQVSGAEKVPTDFDFTGPVYVDLLDRLPVTVDTEQRQQPLAAAVNPVVIPCVLSTDAKKERFRIQTMPGRLRSVKADAIEAVAEMITTEFEDRGMVDQVLCGAMHFNQI</sequence>
<comment type="caution">
    <text evidence="1">The sequence shown here is derived from an EMBL/GenBank/DDBJ whole genome shotgun (WGS) entry which is preliminary data.</text>
</comment>